<evidence type="ECO:0000259" key="1">
    <source>
        <dbReference type="Pfam" id="PF22513"/>
    </source>
</evidence>
<evidence type="ECO:0000313" key="2">
    <source>
        <dbReference type="EMBL" id="QDH76058.1"/>
    </source>
</evidence>
<keyword evidence="2" id="KW-0614">Plasmid</keyword>
<organism evidence="2">
    <name type="scientific">Morganella morganii</name>
    <name type="common">Proteus morganii</name>
    <dbReference type="NCBI Taxonomy" id="582"/>
    <lineage>
        <taxon>Bacteria</taxon>
        <taxon>Pseudomonadati</taxon>
        <taxon>Pseudomonadota</taxon>
        <taxon>Gammaproteobacteria</taxon>
        <taxon>Enterobacterales</taxon>
        <taxon>Morganellaceae</taxon>
        <taxon>Morganella</taxon>
    </lineage>
</organism>
<dbReference type="InterPro" id="IPR053853">
    <property type="entry name" value="FitA-like_RHH"/>
</dbReference>
<dbReference type="InterPro" id="IPR010985">
    <property type="entry name" value="Ribbon_hlx_hlx"/>
</dbReference>
<reference evidence="2" key="1">
    <citation type="submission" date="2019-04" db="EMBL/GenBank/DDBJ databases">
        <authorList>
            <person name="Hu G."/>
            <person name="Luo X."/>
        </authorList>
    </citation>
    <scope>NUCLEOTIDE SEQUENCE</scope>
    <source>
        <strain evidence="2">MM1L5</strain>
        <plasmid evidence="2">pMM1L5</plasmid>
    </source>
</reference>
<geneLocation type="plasmid" evidence="2">
    <name>pMM1L5</name>
</geneLocation>
<dbReference type="AlphaFoldDB" id="A0A514C8N4"/>
<dbReference type="GO" id="GO:0006355">
    <property type="term" value="P:regulation of DNA-templated transcription"/>
    <property type="evidence" value="ECO:0007669"/>
    <property type="project" value="InterPro"/>
</dbReference>
<protein>
    <recommendedName>
        <fullName evidence="1">Antitoxin FitA-like ribbon-helix-helix domain-containing protein</fullName>
    </recommendedName>
</protein>
<sequence>MKRLTIRNIPEDIYAEFEKQAAENERSTESHARYAIIRMAQSKTELSGADMYQKEFSDRLNTLLSLINRIPSASNAPPALLAELLGEKNPLSVMNWFSGHETPDFKQMDQLVLHTGCNPEWLKFGIGRPFTFRTMKRINREGSGYENALTLLKPDNNGNPVEKIHIMRMDNDVSNIYILRKFKNSINTDLFHTNLHLSESIGNGGFHDLCDFIDTLQHLYLFYIKNDVFVKSYDLTENSFKYYFEERNCHPLEMIKHCTRESIWWEDIWNQKVLEERNAENNGYFWKGDKKLIDQILSELKNKNRLVDPDLVDHKRYIIPENKSLNDI</sequence>
<name>A0A514C8N4_MORMO</name>
<dbReference type="EMBL" id="MK851048">
    <property type="protein sequence ID" value="QDH76058.1"/>
    <property type="molecule type" value="Genomic_DNA"/>
</dbReference>
<proteinExistence type="predicted"/>
<dbReference type="RefSeq" id="WP_049246505.1">
    <property type="nucleotide sequence ID" value="NZ_CBCYIR010000028.1"/>
</dbReference>
<accession>A0A514C8N4</accession>
<feature type="domain" description="Antitoxin FitA-like ribbon-helix-helix" evidence="1">
    <location>
        <begin position="4"/>
        <end position="37"/>
    </location>
</feature>
<dbReference type="Pfam" id="PF22513">
    <property type="entry name" value="FitA-like_RHH"/>
    <property type="match status" value="1"/>
</dbReference>
<dbReference type="SUPFAM" id="SSF47598">
    <property type="entry name" value="Ribbon-helix-helix"/>
    <property type="match status" value="1"/>
</dbReference>